<dbReference type="AlphaFoldDB" id="A0A9P6C4X5"/>
<evidence type="ECO:0000313" key="2">
    <source>
        <dbReference type="EMBL" id="KAF9449230.1"/>
    </source>
</evidence>
<accession>A0A9P6C4X5</accession>
<proteinExistence type="predicted"/>
<comment type="caution">
    <text evidence="2">The sequence shown here is derived from an EMBL/GenBank/DDBJ whole genome shotgun (WGS) entry which is preliminary data.</text>
</comment>
<protein>
    <submittedName>
        <fullName evidence="2">Uncharacterized protein</fullName>
    </submittedName>
</protein>
<keyword evidence="1" id="KW-1133">Transmembrane helix</keyword>
<evidence type="ECO:0000256" key="1">
    <source>
        <dbReference type="SAM" id="Phobius"/>
    </source>
</evidence>
<organism evidence="2 3">
    <name type="scientific">Macrolepiota fuliginosa MF-IS2</name>
    <dbReference type="NCBI Taxonomy" id="1400762"/>
    <lineage>
        <taxon>Eukaryota</taxon>
        <taxon>Fungi</taxon>
        <taxon>Dikarya</taxon>
        <taxon>Basidiomycota</taxon>
        <taxon>Agaricomycotina</taxon>
        <taxon>Agaricomycetes</taxon>
        <taxon>Agaricomycetidae</taxon>
        <taxon>Agaricales</taxon>
        <taxon>Agaricineae</taxon>
        <taxon>Agaricaceae</taxon>
        <taxon>Macrolepiota</taxon>
    </lineage>
</organism>
<gene>
    <name evidence="2" type="ORF">P691DRAFT_575337</name>
</gene>
<dbReference type="EMBL" id="MU151137">
    <property type="protein sequence ID" value="KAF9449230.1"/>
    <property type="molecule type" value="Genomic_DNA"/>
</dbReference>
<reference evidence="2" key="1">
    <citation type="submission" date="2020-11" db="EMBL/GenBank/DDBJ databases">
        <authorList>
            <consortium name="DOE Joint Genome Institute"/>
            <person name="Ahrendt S."/>
            <person name="Riley R."/>
            <person name="Andreopoulos W."/>
            <person name="Labutti K."/>
            <person name="Pangilinan J."/>
            <person name="Ruiz-Duenas F.J."/>
            <person name="Barrasa J.M."/>
            <person name="Sanchez-Garcia M."/>
            <person name="Camarero S."/>
            <person name="Miyauchi S."/>
            <person name="Serrano A."/>
            <person name="Linde D."/>
            <person name="Babiker R."/>
            <person name="Drula E."/>
            <person name="Ayuso-Fernandez I."/>
            <person name="Pacheco R."/>
            <person name="Padilla G."/>
            <person name="Ferreira P."/>
            <person name="Barriuso J."/>
            <person name="Kellner H."/>
            <person name="Castanera R."/>
            <person name="Alfaro M."/>
            <person name="Ramirez L."/>
            <person name="Pisabarro A.G."/>
            <person name="Kuo A."/>
            <person name="Tritt A."/>
            <person name="Lipzen A."/>
            <person name="He G."/>
            <person name="Yan M."/>
            <person name="Ng V."/>
            <person name="Cullen D."/>
            <person name="Martin F."/>
            <person name="Rosso M.-N."/>
            <person name="Henrissat B."/>
            <person name="Hibbett D."/>
            <person name="Martinez A.T."/>
            <person name="Grigoriev I.V."/>
        </authorList>
    </citation>
    <scope>NUCLEOTIDE SEQUENCE</scope>
    <source>
        <strain evidence="2">MF-IS2</strain>
    </source>
</reference>
<keyword evidence="1" id="KW-0472">Membrane</keyword>
<sequence length="82" mass="9324">MWHFHSSASPADPHRKSGYITQICPNSVILFLLHHHNQRASFPCLCSVCWAILFIISLGGFYFQSQLLLYFSGTPPRRITGC</sequence>
<name>A0A9P6C4X5_9AGAR</name>
<keyword evidence="1" id="KW-0812">Transmembrane</keyword>
<dbReference type="Proteomes" id="UP000807342">
    <property type="component" value="Unassembled WGS sequence"/>
</dbReference>
<keyword evidence="3" id="KW-1185">Reference proteome</keyword>
<feature type="transmembrane region" description="Helical" evidence="1">
    <location>
        <begin position="40"/>
        <end position="63"/>
    </location>
</feature>
<evidence type="ECO:0000313" key="3">
    <source>
        <dbReference type="Proteomes" id="UP000807342"/>
    </source>
</evidence>